<feature type="transmembrane region" description="Helical" evidence="6">
    <location>
        <begin position="41"/>
        <end position="59"/>
    </location>
</feature>
<evidence type="ECO:0000256" key="4">
    <source>
        <dbReference type="ARBA" id="ARBA00022989"/>
    </source>
</evidence>
<dbReference type="Pfam" id="PF04138">
    <property type="entry name" value="GtrA_DPMS_TM"/>
    <property type="match status" value="1"/>
</dbReference>
<protein>
    <submittedName>
        <fullName evidence="8">GtrA family protein</fullName>
    </submittedName>
</protein>
<organism evidence="8 9">
    <name type="scientific">Paenibacillus aurantius</name>
    <dbReference type="NCBI Taxonomy" id="2918900"/>
    <lineage>
        <taxon>Bacteria</taxon>
        <taxon>Bacillati</taxon>
        <taxon>Bacillota</taxon>
        <taxon>Bacilli</taxon>
        <taxon>Bacillales</taxon>
        <taxon>Paenibacillaceae</taxon>
        <taxon>Paenibacillus</taxon>
    </lineage>
</organism>
<dbReference type="RefSeq" id="WP_315603904.1">
    <property type="nucleotide sequence ID" value="NZ_CP130318.1"/>
</dbReference>
<dbReference type="GO" id="GO:0005886">
    <property type="term" value="C:plasma membrane"/>
    <property type="evidence" value="ECO:0007669"/>
    <property type="project" value="TreeGrafter"/>
</dbReference>
<dbReference type="InterPro" id="IPR007267">
    <property type="entry name" value="GtrA_DPMS_TM"/>
</dbReference>
<evidence type="ECO:0000256" key="6">
    <source>
        <dbReference type="SAM" id="Phobius"/>
    </source>
</evidence>
<comment type="similarity">
    <text evidence="2">Belongs to the GtrA family.</text>
</comment>
<name>A0AA96LDF5_9BACL</name>
<comment type="subcellular location">
    <subcellularLocation>
        <location evidence="1">Membrane</location>
        <topology evidence="1">Multi-pass membrane protein</topology>
    </subcellularLocation>
</comment>
<dbReference type="AlphaFoldDB" id="A0AA96LDF5"/>
<reference evidence="8 9" key="1">
    <citation type="submission" date="2022-02" db="EMBL/GenBank/DDBJ databases">
        <title>Paenibacillus sp. MBLB1776 Whole Genome Shotgun Sequencing.</title>
        <authorList>
            <person name="Hwang C.Y."/>
            <person name="Cho E.-S."/>
            <person name="Seo M.-J."/>
        </authorList>
    </citation>
    <scope>NUCLEOTIDE SEQUENCE [LARGE SCALE GENOMIC DNA]</scope>
    <source>
        <strain evidence="8 9">MBLB1776</strain>
    </source>
</reference>
<dbReference type="PANTHER" id="PTHR38459">
    <property type="entry name" value="PROPHAGE BACTOPRENOL-LINKED GLUCOSE TRANSLOCASE HOMOLOG"/>
    <property type="match status" value="1"/>
</dbReference>
<feature type="transmembrane region" description="Helical" evidence="6">
    <location>
        <begin position="12"/>
        <end position="35"/>
    </location>
</feature>
<evidence type="ECO:0000256" key="1">
    <source>
        <dbReference type="ARBA" id="ARBA00004141"/>
    </source>
</evidence>
<dbReference type="GO" id="GO:0000271">
    <property type="term" value="P:polysaccharide biosynthetic process"/>
    <property type="evidence" value="ECO:0007669"/>
    <property type="project" value="InterPro"/>
</dbReference>
<keyword evidence="5 6" id="KW-0472">Membrane</keyword>
<gene>
    <name evidence="8" type="ORF">MJA45_21255</name>
</gene>
<sequence>MSAKALLARYGQFIKFNLVGLLNTAIDFVVFSLLVGLGVPYLASQCVSYGAGIVNSFLLNRSWTFRERQGARGAQAVRFLLLNAVTLGLSLLLLYAFKSGLGLHPIAAKVIVTIFTTLVNFAGSKLWVFRAEGKRGG</sequence>
<evidence type="ECO:0000313" key="9">
    <source>
        <dbReference type="Proteomes" id="UP001305702"/>
    </source>
</evidence>
<accession>A0AA96LDF5</accession>
<keyword evidence="9" id="KW-1185">Reference proteome</keyword>
<dbReference type="KEGG" id="paun:MJA45_21255"/>
<dbReference type="Proteomes" id="UP001305702">
    <property type="component" value="Chromosome"/>
</dbReference>
<proteinExistence type="inferred from homology"/>
<evidence type="ECO:0000313" key="8">
    <source>
        <dbReference type="EMBL" id="WNQ10130.1"/>
    </source>
</evidence>
<evidence type="ECO:0000256" key="5">
    <source>
        <dbReference type="ARBA" id="ARBA00023136"/>
    </source>
</evidence>
<dbReference type="EMBL" id="CP130318">
    <property type="protein sequence ID" value="WNQ10130.1"/>
    <property type="molecule type" value="Genomic_DNA"/>
</dbReference>
<feature type="transmembrane region" description="Helical" evidence="6">
    <location>
        <begin position="103"/>
        <end position="128"/>
    </location>
</feature>
<dbReference type="PANTHER" id="PTHR38459:SF1">
    <property type="entry name" value="PROPHAGE BACTOPRENOL-LINKED GLUCOSE TRANSLOCASE HOMOLOG"/>
    <property type="match status" value="1"/>
</dbReference>
<evidence type="ECO:0000259" key="7">
    <source>
        <dbReference type="Pfam" id="PF04138"/>
    </source>
</evidence>
<evidence type="ECO:0000256" key="2">
    <source>
        <dbReference type="ARBA" id="ARBA00009399"/>
    </source>
</evidence>
<dbReference type="InterPro" id="IPR051401">
    <property type="entry name" value="GtrA_CellWall_Glycosyl"/>
</dbReference>
<feature type="transmembrane region" description="Helical" evidence="6">
    <location>
        <begin position="79"/>
        <end position="97"/>
    </location>
</feature>
<keyword evidence="4 6" id="KW-1133">Transmembrane helix</keyword>
<evidence type="ECO:0000256" key="3">
    <source>
        <dbReference type="ARBA" id="ARBA00022692"/>
    </source>
</evidence>
<keyword evidence="3 6" id="KW-0812">Transmembrane</keyword>
<feature type="domain" description="GtrA/DPMS transmembrane" evidence="7">
    <location>
        <begin position="15"/>
        <end position="129"/>
    </location>
</feature>